<name>A0ACA9Y807_9ASCO</name>
<organism evidence="1 2">
    <name type="scientific">[Candida] jaroonii</name>
    <dbReference type="NCBI Taxonomy" id="467808"/>
    <lineage>
        <taxon>Eukaryota</taxon>
        <taxon>Fungi</taxon>
        <taxon>Dikarya</taxon>
        <taxon>Ascomycota</taxon>
        <taxon>Saccharomycotina</taxon>
        <taxon>Pichiomycetes</taxon>
        <taxon>Debaryomycetaceae</taxon>
        <taxon>Yamadazyma</taxon>
    </lineage>
</organism>
<reference evidence="1" key="1">
    <citation type="submission" date="2022-06" db="EMBL/GenBank/DDBJ databases">
        <authorList>
            <person name="Legras J.-L."/>
            <person name="Devillers H."/>
            <person name="Grondin C."/>
        </authorList>
    </citation>
    <scope>NUCLEOTIDE SEQUENCE</scope>
    <source>
        <strain evidence="1">CLIB 1444</strain>
    </source>
</reference>
<evidence type="ECO:0000313" key="2">
    <source>
        <dbReference type="Proteomes" id="UP001152531"/>
    </source>
</evidence>
<proteinExistence type="predicted"/>
<protein>
    <submittedName>
        <fullName evidence="1">DNA polymerase alpha subunit B</fullName>
    </submittedName>
</protein>
<gene>
    <name evidence="1" type="ORF">CLIB1444_05S04412</name>
</gene>
<dbReference type="Proteomes" id="UP001152531">
    <property type="component" value="Unassembled WGS sequence"/>
</dbReference>
<dbReference type="EMBL" id="CALSDN010000005">
    <property type="protein sequence ID" value="CAH6721138.1"/>
    <property type="molecule type" value="Genomic_DNA"/>
</dbReference>
<comment type="caution">
    <text evidence="1">The sequence shown here is derived from an EMBL/GenBank/DDBJ whole genome shotgun (WGS) entry which is preliminary data.</text>
</comment>
<sequence>MDSKDIIAAFGPSESLNDEVIEKINTLKQIFQLSTDDIFVRWETYNVNEVQNDLDLNTVNLEGFQQYLQRELSNQTRATPSIKKAKDFGSIKRKPLLPINSSSPIETPNKFRKLGETPFKTPNTHLKLDSSPGDNFHTANNTFQRSPVNNLSSSPTKPDSNSVIETLNAHIDEISNDYETDFKFKIATNFDAAKYKFRTMSMKLLESADVLDEQIDTMASLYQEVHKDTQFGNPCLSSQFQITCCGRIVPDSALYDKLFNQDLNATSLYLETSRLSGIGQRVPLDLTNVKEYSLFPGQIVCLEGKNPTGRGFIVDKILELPELGAPVTPIEEIKEISEGFKGTDGLKFVIACGPFSNSSNLNYNKFEQFINRINNEIKPDLVILCGPFVDLNNKSVVDGEIELPQEKVQPVNLDEVFKKTITPILKKLNPKIQAILIPSLRDATVKHCSYPQDSFDRKALGLPKNVKVFPNPNGFSINEIVFGCSNLDVFKDLKDVSKIDSSSKILSNRFERIINHIFDQRRYYPIFPGSVIRRPCNDKKVVESLDGIMAEELSETKIGGSSLEVSYMGLAELGDSLPDVLISPSELKYFAKVVKNVIVINPGSFIRPYKDDTKQEGTYVVMNTRVPDLEDSDNVEAINDDSNLYYHNVFKRSRIDIYKS</sequence>
<accession>A0ACA9Y807</accession>
<evidence type="ECO:0000313" key="1">
    <source>
        <dbReference type="EMBL" id="CAH6721138.1"/>
    </source>
</evidence>
<keyword evidence="2" id="KW-1185">Reference proteome</keyword>